<keyword evidence="4" id="KW-1185">Reference proteome</keyword>
<reference evidence="3 4" key="1">
    <citation type="journal article" date="2021" name="Int. J. Syst. Evol. Microbiol.">
        <title>Amazonocrinis nigriterrae gen. nov., sp. nov., Atlanticothrix silvestris gen. nov., sp. nov. and Dendronalium phyllosphericum gen. nov., sp. nov., nostocacean cyanobacteria from Brazilian environments.</title>
        <authorList>
            <person name="Alvarenga D.O."/>
            <person name="Andreote A.P.D."/>
            <person name="Branco L.H.Z."/>
            <person name="Delbaje E."/>
            <person name="Cruz R.B."/>
            <person name="Varani A.M."/>
            <person name="Fiore M.F."/>
        </authorList>
    </citation>
    <scope>NUCLEOTIDE SEQUENCE [LARGE SCALE GENOMIC DNA]</scope>
    <source>
        <strain evidence="3 4">CENA67</strain>
    </source>
</reference>
<gene>
    <name evidence="1" type="ORF">I8748_25650</name>
    <name evidence="2" type="ORF">I8748_32555</name>
    <name evidence="3" type="ORF">I8748_32870</name>
</gene>
<organism evidence="3 4">
    <name type="scientific">Amazonocrinis nigriterrae CENA67</name>
    <dbReference type="NCBI Taxonomy" id="2794033"/>
    <lineage>
        <taxon>Bacteria</taxon>
        <taxon>Bacillati</taxon>
        <taxon>Cyanobacteriota</taxon>
        <taxon>Cyanophyceae</taxon>
        <taxon>Nostocales</taxon>
        <taxon>Nostocaceae</taxon>
        <taxon>Amazonocrinis</taxon>
        <taxon>Amazonocrinis nigriterrae</taxon>
    </lineage>
</organism>
<dbReference type="EMBL" id="JAECZC010000106">
    <property type="protein sequence ID" value="MBH8566887.1"/>
    <property type="molecule type" value="Genomic_DNA"/>
</dbReference>
<comment type="caution">
    <text evidence="3">The sequence shown here is derived from an EMBL/GenBank/DDBJ whole genome shotgun (WGS) entry which is preliminary data.</text>
</comment>
<dbReference type="EMBL" id="JAECZC010000102">
    <property type="protein sequence ID" value="MBH8566825.1"/>
    <property type="molecule type" value="Genomic_DNA"/>
</dbReference>
<evidence type="ECO:0000313" key="3">
    <source>
        <dbReference type="EMBL" id="MBH8566887.1"/>
    </source>
</evidence>
<sequence>MTSIDLGTVITTIFVVVDDWCQKQVKSITLLKPGVKASMSDSEIMTLALLMDYLPFPGETQFLGFIRGNYFEWFPNLLDQSQFNRRLRK</sequence>
<dbReference type="RefSeq" id="WP_214662747.1">
    <property type="nucleotide sequence ID" value="NZ_JAECZC010000062.1"/>
</dbReference>
<name>A0A8J7HXJ5_9NOST</name>
<dbReference type="EMBL" id="JAECZC010000062">
    <property type="protein sequence ID" value="MBH8565519.1"/>
    <property type="molecule type" value="Genomic_DNA"/>
</dbReference>
<evidence type="ECO:0000313" key="1">
    <source>
        <dbReference type="EMBL" id="MBH8565519.1"/>
    </source>
</evidence>
<protein>
    <submittedName>
        <fullName evidence="3">Uncharacterized protein</fullName>
    </submittedName>
</protein>
<evidence type="ECO:0000313" key="4">
    <source>
        <dbReference type="Proteomes" id="UP000632766"/>
    </source>
</evidence>
<evidence type="ECO:0000313" key="2">
    <source>
        <dbReference type="EMBL" id="MBH8566825.1"/>
    </source>
</evidence>
<proteinExistence type="predicted"/>
<accession>A0A8J7HXJ5</accession>
<dbReference type="AlphaFoldDB" id="A0A8J7HXJ5"/>
<dbReference type="Proteomes" id="UP000632766">
    <property type="component" value="Unassembled WGS sequence"/>
</dbReference>